<dbReference type="GO" id="GO:0003964">
    <property type="term" value="F:RNA-directed DNA polymerase activity"/>
    <property type="evidence" value="ECO:0007669"/>
    <property type="project" value="UniProtKB-KW"/>
</dbReference>
<dbReference type="PANTHER" id="PTHR34072:SF57">
    <property type="entry name" value="RNA-DIRECTED DNA POLYMERASE"/>
    <property type="match status" value="1"/>
</dbReference>
<gene>
    <name evidence="8" type="ORF">AAHA92_33917</name>
</gene>
<proteinExistence type="predicted"/>
<evidence type="ECO:0000256" key="2">
    <source>
        <dbReference type="ARBA" id="ARBA00022695"/>
    </source>
</evidence>
<keyword evidence="9" id="KW-1185">Reference proteome</keyword>
<evidence type="ECO:0000256" key="4">
    <source>
        <dbReference type="ARBA" id="ARBA00022759"/>
    </source>
</evidence>
<dbReference type="AlphaFoldDB" id="A0ABD1FH81"/>
<dbReference type="Pfam" id="PF17917">
    <property type="entry name" value="RT_RNaseH"/>
    <property type="match status" value="1"/>
</dbReference>
<organism evidence="8 9">
    <name type="scientific">Salvia divinorum</name>
    <name type="common">Maria pastora</name>
    <name type="synonym">Diviner's sage</name>
    <dbReference type="NCBI Taxonomy" id="28513"/>
    <lineage>
        <taxon>Eukaryota</taxon>
        <taxon>Viridiplantae</taxon>
        <taxon>Streptophyta</taxon>
        <taxon>Embryophyta</taxon>
        <taxon>Tracheophyta</taxon>
        <taxon>Spermatophyta</taxon>
        <taxon>Magnoliopsida</taxon>
        <taxon>eudicotyledons</taxon>
        <taxon>Gunneridae</taxon>
        <taxon>Pentapetalae</taxon>
        <taxon>asterids</taxon>
        <taxon>lamiids</taxon>
        <taxon>Lamiales</taxon>
        <taxon>Lamiaceae</taxon>
        <taxon>Nepetoideae</taxon>
        <taxon>Mentheae</taxon>
        <taxon>Salviinae</taxon>
        <taxon>Salvia</taxon>
        <taxon>Salvia subgen. Calosphace</taxon>
    </lineage>
</organism>
<evidence type="ECO:0000313" key="9">
    <source>
        <dbReference type="Proteomes" id="UP001567538"/>
    </source>
</evidence>
<accession>A0ABD1FH81</accession>
<dbReference type="Gene3D" id="3.10.20.370">
    <property type="match status" value="1"/>
</dbReference>
<evidence type="ECO:0000256" key="6">
    <source>
        <dbReference type="ARBA" id="ARBA00022918"/>
    </source>
</evidence>
<protein>
    <recommendedName>
        <fullName evidence="7">Reverse transcriptase RNase H-like domain-containing protein</fullName>
    </recommendedName>
</protein>
<dbReference type="FunFam" id="3.10.20.370:FF:000001">
    <property type="entry name" value="Retrovirus-related Pol polyprotein from transposon 17.6-like protein"/>
    <property type="match status" value="1"/>
</dbReference>
<keyword evidence="1" id="KW-0808">Transferase</keyword>
<sequence>MCDTSDYAVGVVLGQRIEGKSHVIYYASKTLNQAQKNYNMMEKEMLTIVYSFEKFKPYLLGARMIIYTDYAAIKYLIAKKESKPRLIRWVLLLQEFD</sequence>
<reference evidence="8 9" key="1">
    <citation type="submission" date="2024-06" db="EMBL/GenBank/DDBJ databases">
        <title>A chromosome level genome sequence of Diviner's sage (Salvia divinorum).</title>
        <authorList>
            <person name="Ford S.A."/>
            <person name="Ro D.-K."/>
            <person name="Ness R.W."/>
            <person name="Phillips M.A."/>
        </authorList>
    </citation>
    <scope>NUCLEOTIDE SEQUENCE [LARGE SCALE GENOMIC DNA]</scope>
    <source>
        <strain evidence="8">SAF-2024a</strain>
        <tissue evidence="8">Leaf</tissue>
    </source>
</reference>
<dbReference type="Proteomes" id="UP001567538">
    <property type="component" value="Unassembled WGS sequence"/>
</dbReference>
<evidence type="ECO:0000256" key="1">
    <source>
        <dbReference type="ARBA" id="ARBA00022679"/>
    </source>
</evidence>
<keyword evidence="2" id="KW-0548">Nucleotidyltransferase</keyword>
<dbReference type="CDD" id="cd09274">
    <property type="entry name" value="RNase_HI_RT_Ty3"/>
    <property type="match status" value="1"/>
</dbReference>
<keyword evidence="5" id="KW-0378">Hydrolase</keyword>
<dbReference type="PANTHER" id="PTHR34072">
    <property type="entry name" value="ENZYMATIC POLYPROTEIN-RELATED"/>
    <property type="match status" value="1"/>
</dbReference>
<name>A0ABD1FH81_SALDI</name>
<dbReference type="InterPro" id="IPR041373">
    <property type="entry name" value="RT_RNaseH"/>
</dbReference>
<comment type="caution">
    <text evidence="8">The sequence shown here is derived from an EMBL/GenBank/DDBJ whole genome shotgun (WGS) entry which is preliminary data.</text>
</comment>
<evidence type="ECO:0000259" key="7">
    <source>
        <dbReference type="Pfam" id="PF17917"/>
    </source>
</evidence>
<evidence type="ECO:0000313" key="8">
    <source>
        <dbReference type="EMBL" id="KAL1531214.1"/>
    </source>
</evidence>
<feature type="domain" description="Reverse transcriptase RNase H-like" evidence="7">
    <location>
        <begin position="2"/>
        <end position="96"/>
    </location>
</feature>
<dbReference type="EMBL" id="JBEAFC010000015">
    <property type="protein sequence ID" value="KAL1531214.1"/>
    <property type="molecule type" value="Genomic_DNA"/>
</dbReference>
<dbReference type="InterPro" id="IPR043502">
    <property type="entry name" value="DNA/RNA_pol_sf"/>
</dbReference>
<dbReference type="SUPFAM" id="SSF56672">
    <property type="entry name" value="DNA/RNA polymerases"/>
    <property type="match status" value="1"/>
</dbReference>
<evidence type="ECO:0000256" key="3">
    <source>
        <dbReference type="ARBA" id="ARBA00022722"/>
    </source>
</evidence>
<keyword evidence="6" id="KW-0695">RNA-directed DNA polymerase</keyword>
<dbReference type="GO" id="GO:0004519">
    <property type="term" value="F:endonuclease activity"/>
    <property type="evidence" value="ECO:0007669"/>
    <property type="project" value="UniProtKB-KW"/>
</dbReference>
<keyword evidence="3" id="KW-0540">Nuclease</keyword>
<keyword evidence="4" id="KW-0255">Endonuclease</keyword>
<evidence type="ECO:0000256" key="5">
    <source>
        <dbReference type="ARBA" id="ARBA00022801"/>
    </source>
</evidence>
<dbReference type="GO" id="GO:0016787">
    <property type="term" value="F:hydrolase activity"/>
    <property type="evidence" value="ECO:0007669"/>
    <property type="project" value="UniProtKB-KW"/>
</dbReference>